<evidence type="ECO:0000256" key="1">
    <source>
        <dbReference type="ARBA" id="ARBA00004567"/>
    </source>
</evidence>
<feature type="compositionally biased region" description="Polar residues" evidence="8">
    <location>
        <begin position="303"/>
        <end position="318"/>
    </location>
</feature>
<evidence type="ECO:0000256" key="4">
    <source>
        <dbReference type="ARBA" id="ARBA00022927"/>
    </source>
</evidence>
<feature type="region of interest" description="Disordered" evidence="8">
    <location>
        <begin position="580"/>
        <end position="610"/>
    </location>
</feature>
<feature type="region of interest" description="Disordered" evidence="8">
    <location>
        <begin position="363"/>
        <end position="527"/>
    </location>
</feature>
<feature type="compositionally biased region" description="Acidic residues" evidence="8">
    <location>
        <begin position="639"/>
        <end position="651"/>
    </location>
</feature>
<dbReference type="Pfam" id="PF00638">
    <property type="entry name" value="Ran_BP1"/>
    <property type="match status" value="1"/>
</dbReference>
<feature type="compositionally biased region" description="Polar residues" evidence="8">
    <location>
        <begin position="473"/>
        <end position="488"/>
    </location>
</feature>
<dbReference type="Gene3D" id="2.30.29.30">
    <property type="entry name" value="Pleckstrin-homology domain (PH domain)/Phosphotyrosine-binding domain (PTB)"/>
    <property type="match status" value="1"/>
</dbReference>
<dbReference type="CDD" id="cd13181">
    <property type="entry name" value="RanBD_NUP2"/>
    <property type="match status" value="1"/>
</dbReference>
<evidence type="ECO:0000259" key="9">
    <source>
        <dbReference type="PROSITE" id="PS50196"/>
    </source>
</evidence>
<feature type="compositionally biased region" description="Basic and acidic residues" evidence="8">
    <location>
        <begin position="255"/>
        <end position="270"/>
    </location>
</feature>
<dbReference type="HOGENOM" id="CLU_018357_0_0_1"/>
<evidence type="ECO:0000256" key="7">
    <source>
        <dbReference type="ARBA" id="ARBA00023242"/>
    </source>
</evidence>
<dbReference type="InParanoid" id="G3APE4"/>
<dbReference type="SUPFAM" id="SSF50729">
    <property type="entry name" value="PH domain-like"/>
    <property type="match status" value="1"/>
</dbReference>
<keyword evidence="11" id="KW-1185">Reference proteome</keyword>
<accession>G3APE4</accession>
<name>G3APE4_SPAPN</name>
<evidence type="ECO:0000256" key="3">
    <source>
        <dbReference type="ARBA" id="ARBA00022816"/>
    </source>
</evidence>
<dbReference type="InterPro" id="IPR011993">
    <property type="entry name" value="PH-like_dom_sf"/>
</dbReference>
<keyword evidence="5" id="KW-0811">Translocation</keyword>
<dbReference type="GO" id="GO:0015031">
    <property type="term" value="P:protein transport"/>
    <property type="evidence" value="ECO:0007669"/>
    <property type="project" value="UniProtKB-KW"/>
</dbReference>
<feature type="domain" description="RanBD1" evidence="9">
    <location>
        <begin position="653"/>
        <end position="784"/>
    </location>
</feature>
<feature type="compositionally biased region" description="Polar residues" evidence="8">
    <location>
        <begin position="193"/>
        <end position="221"/>
    </location>
</feature>
<dbReference type="OMA" id="SDGMGHI"/>
<feature type="region of interest" description="Disordered" evidence="8">
    <location>
        <begin position="166"/>
        <end position="339"/>
    </location>
</feature>
<keyword evidence="2" id="KW-0813">Transport</keyword>
<dbReference type="STRING" id="619300.G3APE4"/>
<evidence type="ECO:0000313" key="10">
    <source>
        <dbReference type="EMBL" id="EGW32120.1"/>
    </source>
</evidence>
<sequence length="784" mass="84199">MKIFFLPRLFICRLHPFFNYTNKSHDTPFSDVWEKEQITRDDFEKDHEAGDHDDIPTLAMKASDEVLATRKILKPKRRIDSSISNNIGFKGFGASAGNIPGNTFGFTKTDTTSSNDKNAKIRALNEQFVNAINQKNLPNSIVDYTPIAEKYIKYYKSITEGVSSVPAPKPQATADAPANPFAFKKTHTPVAGESSSLFSSQPKPTPSTAGQFTAPTTTSFQFEPKTETSKPFTFSAGASKPADATSVPKFVFPSKEPETKPQEPAPKKTSNEVIDIDSEPESDSDSEDDNMETSKPEIKVQGPQFTLSAKPSTKNSPFTFDPKKLAKINAPDSDDSDDEVVIKGPTFQFNKPIVDSVFKLGKSDNADKEKPAFSFGATANKEVAPSKPEPANDKPAFSFGSSAQKSDDKPAFTFGQTAEKKDDKPAFSFGQTAEKKDDKPAFAFGQTSEKKDDKPAFSFTPSEKKEDKPGLSFGSSQTTDKPSFSFKPNSEAKPFSFGSSAPAANDKPADKPAFLFGSTSAAPSETKDNKAAAFSFGSSSEAKPLFGSTTENKEEKPAAFSFGAKPAVSFGGEAPKFNFGGASSAFAKPTEDKQESSETTQKPLFNFAFNPSKNGSPFGGAAAAAAATTSSSAGTATEGGDDDKVPEEETGGDFTPVAQLSSEKMEHVSTGEEDEIALYTKRCKLMELDTSNTENPYINKGVGDLKVLKHKETQKSRILIRADGGLRVLLNTAIAKGIKYESMGNGSLVRIPTVDAAGKFVTFVVKVKTPADGSDLLKAITDVQ</sequence>
<dbReference type="Proteomes" id="UP000000709">
    <property type="component" value="Unassembled WGS sequence"/>
</dbReference>
<dbReference type="InterPro" id="IPR053074">
    <property type="entry name" value="NPC_Nucleoporin"/>
</dbReference>
<evidence type="ECO:0000256" key="6">
    <source>
        <dbReference type="ARBA" id="ARBA00023132"/>
    </source>
</evidence>
<dbReference type="AlphaFoldDB" id="G3APE4"/>
<dbReference type="Pfam" id="PF08911">
    <property type="entry name" value="NUP50"/>
    <property type="match status" value="1"/>
</dbReference>
<dbReference type="GeneID" id="18875387"/>
<dbReference type="PROSITE" id="PS50196">
    <property type="entry name" value="RANBD1"/>
    <property type="match status" value="1"/>
</dbReference>
<dbReference type="KEGG" id="spaa:SPAPADRAFT_71614"/>
<keyword evidence="3" id="KW-0509">mRNA transport</keyword>
<dbReference type="RefSeq" id="XP_007375396.1">
    <property type="nucleotide sequence ID" value="XM_007375334.1"/>
</dbReference>
<gene>
    <name evidence="10" type="ORF">SPAPADRAFT_71614</name>
</gene>
<dbReference type="OrthoDB" id="185618at2759"/>
<keyword evidence="6" id="KW-0906">Nuclear pore complex</keyword>
<feature type="compositionally biased region" description="Polar residues" evidence="8">
    <location>
        <begin position="597"/>
        <end position="610"/>
    </location>
</feature>
<dbReference type="GO" id="GO:0005643">
    <property type="term" value="C:nuclear pore"/>
    <property type="evidence" value="ECO:0007669"/>
    <property type="project" value="UniProtKB-SubCell"/>
</dbReference>
<feature type="compositionally biased region" description="Acidic residues" evidence="8">
    <location>
        <begin position="274"/>
        <end position="291"/>
    </location>
</feature>
<organism evidence="11">
    <name type="scientific">Spathaspora passalidarum (strain NRRL Y-27907 / 11-Y1)</name>
    <dbReference type="NCBI Taxonomy" id="619300"/>
    <lineage>
        <taxon>Eukaryota</taxon>
        <taxon>Fungi</taxon>
        <taxon>Dikarya</taxon>
        <taxon>Ascomycota</taxon>
        <taxon>Saccharomycotina</taxon>
        <taxon>Pichiomycetes</taxon>
        <taxon>Debaryomycetaceae</taxon>
        <taxon>Spathaspora</taxon>
    </lineage>
</organism>
<dbReference type="PANTHER" id="PTHR38697:SF1">
    <property type="entry name" value="NUCLEAR PORE COMPLEX PROTEIN SIMILAR TO S. CEREVISIAE NUP2 (EUROFUNG)"/>
    <property type="match status" value="1"/>
</dbReference>
<dbReference type="FunCoup" id="G3APE4">
    <property type="interactions" value="229"/>
</dbReference>
<dbReference type="PANTHER" id="PTHR38697">
    <property type="entry name" value="NUCLEAR PORE COMPLEX PROTEIN SIMILAR TO S. CEREVISIAE NUP2 (EUROFUNG)"/>
    <property type="match status" value="1"/>
</dbReference>
<dbReference type="SMART" id="SM00160">
    <property type="entry name" value="RanBD"/>
    <property type="match status" value="1"/>
</dbReference>
<dbReference type="GO" id="GO:0051028">
    <property type="term" value="P:mRNA transport"/>
    <property type="evidence" value="ECO:0007669"/>
    <property type="project" value="UniProtKB-KW"/>
</dbReference>
<keyword evidence="7" id="KW-0539">Nucleus</keyword>
<dbReference type="eggNOG" id="KOG0864">
    <property type="taxonomic scope" value="Eukaryota"/>
</dbReference>
<evidence type="ECO:0000256" key="5">
    <source>
        <dbReference type="ARBA" id="ARBA00023010"/>
    </source>
</evidence>
<dbReference type="EMBL" id="GL996502">
    <property type="protein sequence ID" value="EGW32120.1"/>
    <property type="molecule type" value="Genomic_DNA"/>
</dbReference>
<evidence type="ECO:0000256" key="2">
    <source>
        <dbReference type="ARBA" id="ARBA00022448"/>
    </source>
</evidence>
<evidence type="ECO:0000313" key="11">
    <source>
        <dbReference type="Proteomes" id="UP000000709"/>
    </source>
</evidence>
<proteinExistence type="predicted"/>
<keyword evidence="4" id="KW-0653">Protein transport</keyword>
<evidence type="ECO:0000256" key="8">
    <source>
        <dbReference type="SAM" id="MobiDB-lite"/>
    </source>
</evidence>
<dbReference type="InterPro" id="IPR015007">
    <property type="entry name" value="NUP2/50/61"/>
</dbReference>
<reference evidence="10 11" key="1">
    <citation type="journal article" date="2011" name="Proc. Natl. Acad. Sci. U.S.A.">
        <title>Comparative genomics of xylose-fermenting fungi for enhanced biofuel production.</title>
        <authorList>
            <person name="Wohlbach D.J."/>
            <person name="Kuo A."/>
            <person name="Sato T.K."/>
            <person name="Potts K.M."/>
            <person name="Salamov A.A."/>
            <person name="LaButti K.M."/>
            <person name="Sun H."/>
            <person name="Clum A."/>
            <person name="Pangilinan J.L."/>
            <person name="Lindquist E.A."/>
            <person name="Lucas S."/>
            <person name="Lapidus A."/>
            <person name="Jin M."/>
            <person name="Gunawan C."/>
            <person name="Balan V."/>
            <person name="Dale B.E."/>
            <person name="Jeffries T.W."/>
            <person name="Zinkel R."/>
            <person name="Barry K.W."/>
            <person name="Grigoriev I.V."/>
            <person name="Gasch A.P."/>
        </authorList>
    </citation>
    <scope>NUCLEOTIDE SEQUENCE [LARGE SCALE GENOMIC DNA]</scope>
    <source>
        <strain evidence="11">NRRL Y-27907 / 11-Y1</strain>
    </source>
</reference>
<dbReference type="eggNOG" id="KOG4719">
    <property type="taxonomic scope" value="Eukaryota"/>
</dbReference>
<protein>
    <recommendedName>
        <fullName evidence="9">RanBD1 domain-containing protein</fullName>
    </recommendedName>
</protein>
<comment type="subcellular location">
    <subcellularLocation>
        <location evidence="1">Nucleus</location>
        <location evidence="1">Nuclear pore complex</location>
    </subcellularLocation>
</comment>
<dbReference type="InterPro" id="IPR000156">
    <property type="entry name" value="Ran_bind_dom"/>
</dbReference>
<feature type="region of interest" description="Disordered" evidence="8">
    <location>
        <begin position="629"/>
        <end position="673"/>
    </location>
</feature>